<dbReference type="InterPro" id="IPR013154">
    <property type="entry name" value="ADH-like_N"/>
</dbReference>
<dbReference type="InterPro" id="IPR011032">
    <property type="entry name" value="GroES-like_sf"/>
</dbReference>
<dbReference type="Pfam" id="PF08240">
    <property type="entry name" value="ADH_N"/>
    <property type="match status" value="1"/>
</dbReference>
<dbReference type="InterPro" id="IPR013149">
    <property type="entry name" value="ADH-like_C"/>
</dbReference>
<dbReference type="InterPro" id="IPR036291">
    <property type="entry name" value="NAD(P)-bd_dom_sf"/>
</dbReference>
<dbReference type="EMBL" id="UINC01026193">
    <property type="protein sequence ID" value="SVB03199.1"/>
    <property type="molecule type" value="Genomic_DNA"/>
</dbReference>
<dbReference type="SMART" id="SM00829">
    <property type="entry name" value="PKS_ER"/>
    <property type="match status" value="1"/>
</dbReference>
<dbReference type="InterPro" id="IPR020843">
    <property type="entry name" value="ER"/>
</dbReference>
<dbReference type="PANTHER" id="PTHR48106">
    <property type="entry name" value="QUINONE OXIDOREDUCTASE PIG3-RELATED"/>
    <property type="match status" value="1"/>
</dbReference>
<evidence type="ECO:0000313" key="4">
    <source>
        <dbReference type="EMBL" id="SVB03199.1"/>
    </source>
</evidence>
<evidence type="ECO:0000259" key="3">
    <source>
        <dbReference type="SMART" id="SM00829"/>
    </source>
</evidence>
<evidence type="ECO:0000256" key="1">
    <source>
        <dbReference type="ARBA" id="ARBA00022857"/>
    </source>
</evidence>
<dbReference type="GO" id="GO:0070402">
    <property type="term" value="F:NADPH binding"/>
    <property type="evidence" value="ECO:0007669"/>
    <property type="project" value="TreeGrafter"/>
</dbReference>
<dbReference type="SUPFAM" id="SSF50129">
    <property type="entry name" value="GroES-like"/>
    <property type="match status" value="1"/>
</dbReference>
<keyword evidence="2" id="KW-0560">Oxidoreductase</keyword>
<dbReference type="Gene3D" id="3.90.180.10">
    <property type="entry name" value="Medium-chain alcohol dehydrogenases, catalytic domain"/>
    <property type="match status" value="1"/>
</dbReference>
<gene>
    <name evidence="4" type="ORF">METZ01_LOCUS156053</name>
</gene>
<dbReference type="AlphaFoldDB" id="A0A382AP67"/>
<name>A0A382AP67_9ZZZZ</name>
<proteinExistence type="predicted"/>
<evidence type="ECO:0000256" key="2">
    <source>
        <dbReference type="ARBA" id="ARBA00023002"/>
    </source>
</evidence>
<sequence>MKATLYYAAGEPEVLTYTDVADPEPGPADVIIKVAATALNRLDIVQRAGWFQLPGFTYPHIPGMDIAGSVVAVGDEVTEWQDGDRVIVDPSLVGVSDQSKLAGSDNLHGEHGIIGATRDGGYAELCLVPASHCLSIPDHVSFESAATFPTCWVTASHALYPIGNLQAGETIMIHAAGSGVSVAAIQLAKDSGAVVLATAGTDAKCERAVELGANHVFNNRTGDLAAWARSVTGGRGVDMVLDHVGAALFAPSLTALAVKGRLVTCGNTSGDKATIRSLGSLYRSQISILGSGAHEPGEIAAVWDRFCGGGLSGVVDAEFDLSEAGAAHMRMQDNNFFGKILLRP</sequence>
<dbReference type="GO" id="GO:0016651">
    <property type="term" value="F:oxidoreductase activity, acting on NAD(P)H"/>
    <property type="evidence" value="ECO:0007669"/>
    <property type="project" value="TreeGrafter"/>
</dbReference>
<reference evidence="4" key="1">
    <citation type="submission" date="2018-05" db="EMBL/GenBank/DDBJ databases">
        <authorList>
            <person name="Lanie J.A."/>
            <person name="Ng W.-L."/>
            <person name="Kazmierczak K.M."/>
            <person name="Andrzejewski T.M."/>
            <person name="Davidsen T.M."/>
            <person name="Wayne K.J."/>
            <person name="Tettelin H."/>
            <person name="Glass J.I."/>
            <person name="Rusch D."/>
            <person name="Podicherti R."/>
            <person name="Tsui H.-C.T."/>
            <person name="Winkler M.E."/>
        </authorList>
    </citation>
    <scope>NUCLEOTIDE SEQUENCE</scope>
</reference>
<dbReference type="Pfam" id="PF00107">
    <property type="entry name" value="ADH_zinc_N"/>
    <property type="match status" value="1"/>
</dbReference>
<dbReference type="SUPFAM" id="SSF51735">
    <property type="entry name" value="NAD(P)-binding Rossmann-fold domains"/>
    <property type="match status" value="1"/>
</dbReference>
<keyword evidence="1" id="KW-0521">NADP</keyword>
<accession>A0A382AP67</accession>
<organism evidence="4">
    <name type="scientific">marine metagenome</name>
    <dbReference type="NCBI Taxonomy" id="408172"/>
    <lineage>
        <taxon>unclassified sequences</taxon>
        <taxon>metagenomes</taxon>
        <taxon>ecological metagenomes</taxon>
    </lineage>
</organism>
<dbReference type="PANTHER" id="PTHR48106:SF8">
    <property type="entry name" value="OS02G0805600 PROTEIN"/>
    <property type="match status" value="1"/>
</dbReference>
<feature type="domain" description="Enoyl reductase (ER)" evidence="3">
    <location>
        <begin position="10"/>
        <end position="342"/>
    </location>
</feature>
<protein>
    <recommendedName>
        <fullName evidence="3">Enoyl reductase (ER) domain-containing protein</fullName>
    </recommendedName>
</protein>